<feature type="transmembrane region" description="Helical" evidence="1">
    <location>
        <begin position="44"/>
        <end position="67"/>
    </location>
</feature>
<keyword evidence="1" id="KW-0472">Membrane</keyword>
<feature type="non-terminal residue" evidence="2">
    <location>
        <position position="1"/>
    </location>
</feature>
<evidence type="ECO:0000313" key="2">
    <source>
        <dbReference type="EMBL" id="MFC1851061.1"/>
    </source>
</evidence>
<keyword evidence="1" id="KW-0812">Transmembrane</keyword>
<name>A0ABV6YXY0_UNCC1</name>
<organism evidence="2 3">
    <name type="scientific">candidate division CSSED10-310 bacterium</name>
    <dbReference type="NCBI Taxonomy" id="2855610"/>
    <lineage>
        <taxon>Bacteria</taxon>
        <taxon>Bacteria division CSSED10-310</taxon>
    </lineage>
</organism>
<reference evidence="2 3" key="1">
    <citation type="submission" date="2024-09" db="EMBL/GenBank/DDBJ databases">
        <title>Laminarin stimulates single cell rates of sulfate reduction while oxygen inhibits transcriptomic activity in coastal marine sediment.</title>
        <authorList>
            <person name="Lindsay M."/>
            <person name="Orcutt B."/>
            <person name="Emerson D."/>
            <person name="Stepanauskas R."/>
            <person name="D'Angelo T."/>
        </authorList>
    </citation>
    <scope>NUCLEOTIDE SEQUENCE [LARGE SCALE GENOMIC DNA]</scope>
    <source>
        <strain evidence="2">SAG AM-311-K15</strain>
    </source>
</reference>
<keyword evidence="3" id="KW-1185">Reference proteome</keyword>
<sequence>VLMGNFNQLLFFTGVVVWLFFGFVTIGLIILRHKFPDLNRPYKVWFYPWLPILFFVICMALFVNTIVTFPYESLIGLCLTMSGIPIFILTRKRLNNNSTP</sequence>
<accession>A0ABV6YXY0</accession>
<protein>
    <submittedName>
        <fullName evidence="2">Amino acid permease</fullName>
    </submittedName>
</protein>
<proteinExistence type="predicted"/>
<dbReference type="EMBL" id="JBHPBY010000149">
    <property type="protein sequence ID" value="MFC1851061.1"/>
    <property type="molecule type" value="Genomic_DNA"/>
</dbReference>
<feature type="transmembrane region" description="Helical" evidence="1">
    <location>
        <begin position="73"/>
        <end position="90"/>
    </location>
</feature>
<comment type="caution">
    <text evidence="2">The sequence shown here is derived from an EMBL/GenBank/DDBJ whole genome shotgun (WGS) entry which is preliminary data.</text>
</comment>
<keyword evidence="1" id="KW-1133">Transmembrane helix</keyword>
<evidence type="ECO:0000256" key="1">
    <source>
        <dbReference type="SAM" id="Phobius"/>
    </source>
</evidence>
<dbReference type="InterPro" id="IPR050598">
    <property type="entry name" value="AminoAcid_Transporter"/>
</dbReference>
<dbReference type="Proteomes" id="UP001594351">
    <property type="component" value="Unassembled WGS sequence"/>
</dbReference>
<feature type="transmembrane region" description="Helical" evidence="1">
    <location>
        <begin position="6"/>
        <end position="32"/>
    </location>
</feature>
<gene>
    <name evidence="2" type="ORF">ACFL27_12780</name>
</gene>
<dbReference type="Gene3D" id="1.20.1740.10">
    <property type="entry name" value="Amino acid/polyamine transporter I"/>
    <property type="match status" value="1"/>
</dbReference>
<dbReference type="PANTHER" id="PTHR11785">
    <property type="entry name" value="AMINO ACID TRANSPORTER"/>
    <property type="match status" value="1"/>
</dbReference>
<evidence type="ECO:0000313" key="3">
    <source>
        <dbReference type="Proteomes" id="UP001594351"/>
    </source>
</evidence>
<dbReference type="PANTHER" id="PTHR11785:SF512">
    <property type="entry name" value="SOBREMESA, ISOFORM B"/>
    <property type="match status" value="1"/>
</dbReference>